<evidence type="ECO:0000256" key="4">
    <source>
        <dbReference type="ARBA" id="ARBA00023273"/>
    </source>
</evidence>
<feature type="domain" description="Sperm-associated microtubule inner protein 5" evidence="7">
    <location>
        <begin position="73"/>
        <end position="118"/>
    </location>
</feature>
<evidence type="ECO:0000256" key="5">
    <source>
        <dbReference type="ARBA" id="ARBA00035661"/>
    </source>
</evidence>
<keyword evidence="9" id="KW-1185">Reference proteome</keyword>
<evidence type="ECO:0000256" key="3">
    <source>
        <dbReference type="ARBA" id="ARBA00023212"/>
    </source>
</evidence>
<dbReference type="PANTHER" id="PTHR22146:SF17">
    <property type="entry name" value="PROTEIN FAM166B-LIKE PROTEIN"/>
    <property type="match status" value="1"/>
</dbReference>
<keyword evidence="3" id="KW-0206">Cytoskeleton</keyword>
<evidence type="ECO:0000313" key="8">
    <source>
        <dbReference type="EMBL" id="CAH3195985.1"/>
    </source>
</evidence>
<proteinExistence type="inferred from homology"/>
<evidence type="ECO:0000256" key="1">
    <source>
        <dbReference type="ARBA" id="ARBA00004430"/>
    </source>
</evidence>
<feature type="non-terminal residue" evidence="8">
    <location>
        <position position="180"/>
    </location>
</feature>
<dbReference type="InterPro" id="IPR055215">
    <property type="entry name" value="SPMIP5_dom"/>
</dbReference>
<name>A0ABN8T016_9CNID</name>
<reference evidence="8 9" key="1">
    <citation type="submission" date="2022-05" db="EMBL/GenBank/DDBJ databases">
        <authorList>
            <consortium name="Genoscope - CEA"/>
            <person name="William W."/>
        </authorList>
    </citation>
    <scope>NUCLEOTIDE SEQUENCE [LARGE SCALE GENOMIC DNA]</scope>
</reference>
<dbReference type="Pfam" id="PF22573">
    <property type="entry name" value="SPMIP5"/>
    <property type="match status" value="1"/>
</dbReference>
<keyword evidence="2" id="KW-0963">Cytoplasm</keyword>
<dbReference type="InterPro" id="IPR018902">
    <property type="entry name" value="CMI2A-C-like_dom"/>
</dbReference>
<comment type="subcellular location">
    <subcellularLocation>
        <location evidence="1">Cytoplasm</location>
        <location evidence="1">Cytoskeleton</location>
        <location evidence="1">Cilium axoneme</location>
    </subcellularLocation>
</comment>
<gene>
    <name evidence="8" type="ORF">PEVE_00031536</name>
</gene>
<comment type="caution">
    <text evidence="8">The sequence shown here is derived from an EMBL/GenBank/DDBJ whole genome shotgun (WGS) entry which is preliminary data.</text>
</comment>
<feature type="domain" description="Ciliary microtubule inner protein 2A-C-like" evidence="6">
    <location>
        <begin position="153"/>
        <end position="175"/>
    </location>
</feature>
<organism evidence="8 9">
    <name type="scientific">Porites evermanni</name>
    <dbReference type="NCBI Taxonomy" id="104178"/>
    <lineage>
        <taxon>Eukaryota</taxon>
        <taxon>Metazoa</taxon>
        <taxon>Cnidaria</taxon>
        <taxon>Anthozoa</taxon>
        <taxon>Hexacorallia</taxon>
        <taxon>Scleractinia</taxon>
        <taxon>Fungiina</taxon>
        <taxon>Poritidae</taxon>
        <taxon>Porites</taxon>
    </lineage>
</organism>
<dbReference type="PANTHER" id="PTHR22146">
    <property type="entry name" value="CAT EYE SYNDROME CRITICAL REGION PROTEIN 6"/>
    <property type="match status" value="1"/>
</dbReference>
<sequence length="180" mass="21091">MRFLYGSRYREATEQAVSNFMKKDQTHRAEQDQLKKTVYSHLKLKPVPSYKEPSMYPDLRPKYAKGYFPSDHREFCEPPVPGYTGYVPRRREHDLGTRYASWTRDGFTDSLDMRNKQESLATQIIDVTRMPVSTVKTLIAEHGTLYKKIGMKPKYTGYIPQRRFRFGNTYGDTTRSLPVC</sequence>
<accession>A0ABN8T016</accession>
<evidence type="ECO:0000256" key="2">
    <source>
        <dbReference type="ARBA" id="ARBA00022490"/>
    </source>
</evidence>
<protein>
    <submittedName>
        <fullName evidence="8">Uncharacterized protein</fullName>
    </submittedName>
</protein>
<evidence type="ECO:0000259" key="7">
    <source>
        <dbReference type="Pfam" id="PF22573"/>
    </source>
</evidence>
<keyword evidence="4" id="KW-0966">Cell projection</keyword>
<dbReference type="EMBL" id="CALNXI010004515">
    <property type="protein sequence ID" value="CAH3195985.1"/>
    <property type="molecule type" value="Genomic_DNA"/>
</dbReference>
<dbReference type="Proteomes" id="UP001159427">
    <property type="component" value="Unassembled WGS sequence"/>
</dbReference>
<dbReference type="Pfam" id="PF10629">
    <property type="entry name" value="CMI2B-like"/>
    <property type="match status" value="1"/>
</dbReference>
<evidence type="ECO:0000259" key="6">
    <source>
        <dbReference type="Pfam" id="PF10629"/>
    </source>
</evidence>
<comment type="similarity">
    <text evidence="5">Belongs to the CIMIP2 family.</text>
</comment>
<evidence type="ECO:0000313" key="9">
    <source>
        <dbReference type="Proteomes" id="UP001159427"/>
    </source>
</evidence>